<comment type="similarity">
    <text evidence="1">Belongs to the Gfa family.</text>
</comment>
<dbReference type="PANTHER" id="PTHR33337:SF40">
    <property type="entry name" value="CENP-V_GFA DOMAIN-CONTAINING PROTEIN-RELATED"/>
    <property type="match status" value="1"/>
</dbReference>
<evidence type="ECO:0000256" key="3">
    <source>
        <dbReference type="ARBA" id="ARBA00022833"/>
    </source>
</evidence>
<dbReference type="SUPFAM" id="SSF51316">
    <property type="entry name" value="Mss4-like"/>
    <property type="match status" value="1"/>
</dbReference>
<name>A0A2A2SJV8_9SPHN</name>
<evidence type="ECO:0000256" key="2">
    <source>
        <dbReference type="ARBA" id="ARBA00022723"/>
    </source>
</evidence>
<dbReference type="Pfam" id="PF04828">
    <property type="entry name" value="GFA"/>
    <property type="match status" value="1"/>
</dbReference>
<dbReference type="Proteomes" id="UP000218151">
    <property type="component" value="Unassembled WGS sequence"/>
</dbReference>
<dbReference type="EMBL" id="NSLI01000001">
    <property type="protein sequence ID" value="PAX09498.1"/>
    <property type="molecule type" value="Genomic_DNA"/>
</dbReference>
<dbReference type="Gene3D" id="3.90.1590.10">
    <property type="entry name" value="glutathione-dependent formaldehyde- activating enzyme (gfa)"/>
    <property type="match status" value="1"/>
</dbReference>
<feature type="domain" description="CENP-V/GFA" evidence="6">
    <location>
        <begin position="1"/>
        <end position="110"/>
    </location>
</feature>
<gene>
    <name evidence="7" type="ORF">CKY28_01755</name>
</gene>
<feature type="region of interest" description="Disordered" evidence="5">
    <location>
        <begin position="121"/>
        <end position="141"/>
    </location>
</feature>
<proteinExistence type="inferred from homology"/>
<dbReference type="RefSeq" id="WP_095996605.1">
    <property type="nucleotide sequence ID" value="NZ_NSLI01000001.1"/>
</dbReference>
<organism evidence="7 8">
    <name type="scientific">Sphingomonas lenta</name>
    <dbReference type="NCBI Taxonomy" id="1141887"/>
    <lineage>
        <taxon>Bacteria</taxon>
        <taxon>Pseudomonadati</taxon>
        <taxon>Pseudomonadota</taxon>
        <taxon>Alphaproteobacteria</taxon>
        <taxon>Sphingomonadales</taxon>
        <taxon>Sphingomonadaceae</taxon>
        <taxon>Sphingomonas</taxon>
    </lineage>
</organism>
<reference evidence="8" key="1">
    <citation type="submission" date="2017-09" db="EMBL/GenBank/DDBJ databases">
        <authorList>
            <person name="Feng G."/>
            <person name="Zhu H."/>
        </authorList>
    </citation>
    <scope>NUCLEOTIDE SEQUENCE [LARGE SCALE GENOMIC DNA]</scope>
    <source>
        <strain evidence="8">1PNM-20</strain>
    </source>
</reference>
<evidence type="ECO:0000259" key="6">
    <source>
        <dbReference type="PROSITE" id="PS51891"/>
    </source>
</evidence>
<dbReference type="InterPro" id="IPR011057">
    <property type="entry name" value="Mss4-like_sf"/>
</dbReference>
<keyword evidence="4" id="KW-0456">Lyase</keyword>
<sequence length="141" mass="15330">MEGGCFCGAVRYRLDADSFDTGWCHCRICQRVSGAPALVYTTVPRSSLTITRGDGLTTIQTTSFGERRFCARCGTHLAMTVAHEPDMIDVTVASLDAPERVAPGFHIFWADKIAWFDPGDDLPRHKASRSGDPTPPEQGAA</sequence>
<evidence type="ECO:0000313" key="7">
    <source>
        <dbReference type="EMBL" id="PAX09498.1"/>
    </source>
</evidence>
<dbReference type="InterPro" id="IPR006913">
    <property type="entry name" value="CENP-V/GFA"/>
</dbReference>
<evidence type="ECO:0000256" key="5">
    <source>
        <dbReference type="SAM" id="MobiDB-lite"/>
    </source>
</evidence>
<comment type="caution">
    <text evidence="7">The sequence shown here is derived from an EMBL/GenBank/DDBJ whole genome shotgun (WGS) entry which is preliminary data.</text>
</comment>
<keyword evidence="8" id="KW-1185">Reference proteome</keyword>
<dbReference type="GO" id="GO:0046872">
    <property type="term" value="F:metal ion binding"/>
    <property type="evidence" value="ECO:0007669"/>
    <property type="project" value="UniProtKB-KW"/>
</dbReference>
<evidence type="ECO:0000256" key="1">
    <source>
        <dbReference type="ARBA" id="ARBA00005495"/>
    </source>
</evidence>
<protein>
    <recommendedName>
        <fullName evidence="6">CENP-V/GFA domain-containing protein</fullName>
    </recommendedName>
</protein>
<dbReference type="GO" id="GO:0016846">
    <property type="term" value="F:carbon-sulfur lyase activity"/>
    <property type="evidence" value="ECO:0007669"/>
    <property type="project" value="InterPro"/>
</dbReference>
<dbReference type="PROSITE" id="PS51891">
    <property type="entry name" value="CENP_V_GFA"/>
    <property type="match status" value="1"/>
</dbReference>
<dbReference type="OrthoDB" id="7186766at2"/>
<keyword evidence="3" id="KW-0862">Zinc</keyword>
<dbReference type="AlphaFoldDB" id="A0A2A2SJV8"/>
<evidence type="ECO:0000313" key="8">
    <source>
        <dbReference type="Proteomes" id="UP000218151"/>
    </source>
</evidence>
<accession>A0A2A2SJV8</accession>
<keyword evidence="2" id="KW-0479">Metal-binding</keyword>
<dbReference type="PANTHER" id="PTHR33337">
    <property type="entry name" value="GFA DOMAIN-CONTAINING PROTEIN"/>
    <property type="match status" value="1"/>
</dbReference>
<evidence type="ECO:0000256" key="4">
    <source>
        <dbReference type="ARBA" id="ARBA00023239"/>
    </source>
</evidence>